<keyword evidence="1" id="KW-0472">Membrane</keyword>
<feature type="chain" id="PRO_5043821887" evidence="2">
    <location>
        <begin position="17"/>
        <end position="104"/>
    </location>
</feature>
<accession>A0AAW0DY46</accession>
<gene>
    <name evidence="3" type="ORF">R3P38DRAFT_3252290</name>
</gene>
<dbReference type="EMBL" id="JAWWNJ010000004">
    <property type="protein sequence ID" value="KAK7057116.1"/>
    <property type="molecule type" value="Genomic_DNA"/>
</dbReference>
<keyword evidence="1" id="KW-0812">Transmembrane</keyword>
<sequence>MSILVLLSVFLVPVVADPCIDSHEPCSTARSPIKVFASFSAILVLLLIPFLLTALIRWRLRKAPTAAVPTSYTSAGSNAVQLPSYSLELDSKFPKVPPPSYSPF</sequence>
<comment type="caution">
    <text evidence="3">The sequence shown here is derived from an EMBL/GenBank/DDBJ whole genome shotgun (WGS) entry which is preliminary data.</text>
</comment>
<evidence type="ECO:0000313" key="4">
    <source>
        <dbReference type="Proteomes" id="UP001362999"/>
    </source>
</evidence>
<proteinExistence type="predicted"/>
<feature type="signal peptide" evidence="2">
    <location>
        <begin position="1"/>
        <end position="16"/>
    </location>
</feature>
<reference evidence="3 4" key="1">
    <citation type="journal article" date="2024" name="J Genomics">
        <title>Draft genome sequencing and assembly of Favolaschia claudopus CIRM-BRFM 2984 isolated from oak limbs.</title>
        <authorList>
            <person name="Navarro D."/>
            <person name="Drula E."/>
            <person name="Chaduli D."/>
            <person name="Cazenave R."/>
            <person name="Ahrendt S."/>
            <person name="Wang J."/>
            <person name="Lipzen A."/>
            <person name="Daum C."/>
            <person name="Barry K."/>
            <person name="Grigoriev I.V."/>
            <person name="Favel A."/>
            <person name="Rosso M.N."/>
            <person name="Martin F."/>
        </authorList>
    </citation>
    <scope>NUCLEOTIDE SEQUENCE [LARGE SCALE GENOMIC DNA]</scope>
    <source>
        <strain evidence="3 4">CIRM-BRFM 2984</strain>
    </source>
</reference>
<evidence type="ECO:0000256" key="2">
    <source>
        <dbReference type="SAM" id="SignalP"/>
    </source>
</evidence>
<feature type="transmembrane region" description="Helical" evidence="1">
    <location>
        <begin position="35"/>
        <end position="56"/>
    </location>
</feature>
<dbReference type="Proteomes" id="UP001362999">
    <property type="component" value="Unassembled WGS sequence"/>
</dbReference>
<organism evidence="3 4">
    <name type="scientific">Favolaschia claudopus</name>
    <dbReference type="NCBI Taxonomy" id="2862362"/>
    <lineage>
        <taxon>Eukaryota</taxon>
        <taxon>Fungi</taxon>
        <taxon>Dikarya</taxon>
        <taxon>Basidiomycota</taxon>
        <taxon>Agaricomycotina</taxon>
        <taxon>Agaricomycetes</taxon>
        <taxon>Agaricomycetidae</taxon>
        <taxon>Agaricales</taxon>
        <taxon>Marasmiineae</taxon>
        <taxon>Mycenaceae</taxon>
        <taxon>Favolaschia</taxon>
    </lineage>
</organism>
<evidence type="ECO:0000313" key="3">
    <source>
        <dbReference type="EMBL" id="KAK7057116.1"/>
    </source>
</evidence>
<dbReference type="AlphaFoldDB" id="A0AAW0DY46"/>
<name>A0AAW0DY46_9AGAR</name>
<keyword evidence="2" id="KW-0732">Signal</keyword>
<protein>
    <submittedName>
        <fullName evidence="3">Uncharacterized protein</fullName>
    </submittedName>
</protein>
<keyword evidence="4" id="KW-1185">Reference proteome</keyword>
<keyword evidence="1" id="KW-1133">Transmembrane helix</keyword>
<evidence type="ECO:0000256" key="1">
    <source>
        <dbReference type="SAM" id="Phobius"/>
    </source>
</evidence>